<keyword evidence="2" id="KW-1185">Reference proteome</keyword>
<organism evidence="1 2">
    <name type="scientific">Paractinoplanes durhamensis</name>
    <dbReference type="NCBI Taxonomy" id="113563"/>
    <lineage>
        <taxon>Bacteria</taxon>
        <taxon>Bacillati</taxon>
        <taxon>Actinomycetota</taxon>
        <taxon>Actinomycetes</taxon>
        <taxon>Micromonosporales</taxon>
        <taxon>Micromonosporaceae</taxon>
        <taxon>Paractinoplanes</taxon>
    </lineage>
</organism>
<name>A0ABQ3Z4R4_9ACTN</name>
<protein>
    <submittedName>
        <fullName evidence="1">Uncharacterized protein</fullName>
    </submittedName>
</protein>
<dbReference type="EMBL" id="BOML01000050">
    <property type="protein sequence ID" value="GIE04807.1"/>
    <property type="molecule type" value="Genomic_DNA"/>
</dbReference>
<evidence type="ECO:0000313" key="2">
    <source>
        <dbReference type="Proteomes" id="UP000637628"/>
    </source>
</evidence>
<comment type="caution">
    <text evidence="1">The sequence shown here is derived from an EMBL/GenBank/DDBJ whole genome shotgun (WGS) entry which is preliminary data.</text>
</comment>
<gene>
    <name evidence="1" type="ORF">Adu01nite_61570</name>
</gene>
<dbReference type="Proteomes" id="UP000637628">
    <property type="component" value="Unassembled WGS sequence"/>
</dbReference>
<proteinExistence type="predicted"/>
<evidence type="ECO:0000313" key="1">
    <source>
        <dbReference type="EMBL" id="GIE04807.1"/>
    </source>
</evidence>
<reference evidence="1 2" key="1">
    <citation type="submission" date="2021-01" db="EMBL/GenBank/DDBJ databases">
        <title>Whole genome shotgun sequence of Actinoplanes durhamensis NBRC 14914.</title>
        <authorList>
            <person name="Komaki H."/>
            <person name="Tamura T."/>
        </authorList>
    </citation>
    <scope>NUCLEOTIDE SEQUENCE [LARGE SCALE GENOMIC DNA]</scope>
    <source>
        <strain evidence="1 2">NBRC 14914</strain>
    </source>
</reference>
<accession>A0ABQ3Z4R4</accession>
<sequence>MGRCRVRAWTNGLFRPGGATCAGRAGGSTRWRRGALPGLAARLGTLRAMRDSGFAPTVFVAPTLPYLSDSAEQIDGLIGALGHHRQRLVVDQQQAALGGVDRAGRTPEAGSRRRVAHLDLPPAAAGVPQQHRPGGHGRPEVRHHRIEVPVFGDEARVGVGVDQREEAGVVRHFEEHRGRVAARSKGIRERRYAGWCGQGGNLTVT</sequence>